<dbReference type="Proteomes" id="UP000012174">
    <property type="component" value="Unassembled WGS sequence"/>
</dbReference>
<dbReference type="KEGG" id="ela:UCREL1_3741"/>
<evidence type="ECO:0000313" key="3">
    <source>
        <dbReference type="Proteomes" id="UP000012174"/>
    </source>
</evidence>
<dbReference type="OrthoDB" id="5401779at2759"/>
<name>M7TH24_EUTLA</name>
<feature type="compositionally biased region" description="Basic and acidic residues" evidence="1">
    <location>
        <begin position="111"/>
        <end position="120"/>
    </location>
</feature>
<keyword evidence="3" id="KW-1185">Reference proteome</keyword>
<dbReference type="HOGENOM" id="CLU_1627043_0_0_1"/>
<evidence type="ECO:0000256" key="1">
    <source>
        <dbReference type="SAM" id="MobiDB-lite"/>
    </source>
</evidence>
<accession>M7TH24</accession>
<gene>
    <name evidence="2" type="ORF">UCREL1_3741</name>
</gene>
<dbReference type="AlphaFoldDB" id="M7TH24"/>
<reference evidence="3" key="1">
    <citation type="journal article" date="2013" name="Genome Announc.">
        <title>Draft genome sequence of the grapevine dieback fungus Eutypa lata UCR-EL1.</title>
        <authorList>
            <person name="Blanco-Ulate B."/>
            <person name="Rolshausen P.E."/>
            <person name="Cantu D."/>
        </authorList>
    </citation>
    <scope>NUCLEOTIDE SEQUENCE [LARGE SCALE GENOMIC DNA]</scope>
    <source>
        <strain evidence="3">UCR-EL1</strain>
    </source>
</reference>
<proteinExistence type="predicted"/>
<dbReference type="EMBL" id="KB706115">
    <property type="protein sequence ID" value="EMR69241.1"/>
    <property type="molecule type" value="Genomic_DNA"/>
</dbReference>
<evidence type="ECO:0000313" key="2">
    <source>
        <dbReference type="EMBL" id="EMR69241.1"/>
    </source>
</evidence>
<protein>
    <submittedName>
        <fullName evidence="2">Putative integral membrane protein</fullName>
    </submittedName>
</protein>
<sequence>MLEQLLTLSATVWAIIEIQLLVICPSLCTLRAFARHVAPALMGDSTKPSAYASNQYQKSYYRKSYRKSYRTIAENSGAKKADKYGDSGDDDAMFLRSFSKAQVPHEFTIEGHNTRSEARSESPTSTEIAAESRTWGPTGPVGNDLEHGIMQTKVITITNTPAP</sequence>
<feature type="region of interest" description="Disordered" evidence="1">
    <location>
        <begin position="111"/>
        <end position="145"/>
    </location>
</feature>
<organism evidence="2 3">
    <name type="scientific">Eutypa lata (strain UCR-EL1)</name>
    <name type="common">Grapevine dieback disease fungus</name>
    <name type="synonym">Eutypa armeniacae</name>
    <dbReference type="NCBI Taxonomy" id="1287681"/>
    <lineage>
        <taxon>Eukaryota</taxon>
        <taxon>Fungi</taxon>
        <taxon>Dikarya</taxon>
        <taxon>Ascomycota</taxon>
        <taxon>Pezizomycotina</taxon>
        <taxon>Sordariomycetes</taxon>
        <taxon>Xylariomycetidae</taxon>
        <taxon>Xylariales</taxon>
        <taxon>Diatrypaceae</taxon>
        <taxon>Eutypa</taxon>
    </lineage>
</organism>